<evidence type="ECO:0000256" key="1">
    <source>
        <dbReference type="SAM" id="MobiDB-lite"/>
    </source>
</evidence>
<dbReference type="InParanoid" id="L5K6V6"/>
<evidence type="ECO:0000313" key="2">
    <source>
        <dbReference type="EMBL" id="ELK07424.1"/>
    </source>
</evidence>
<evidence type="ECO:0000313" key="3">
    <source>
        <dbReference type="Proteomes" id="UP000010552"/>
    </source>
</evidence>
<proteinExistence type="predicted"/>
<organism evidence="2 3">
    <name type="scientific">Pteropus alecto</name>
    <name type="common">Black flying fox</name>
    <dbReference type="NCBI Taxonomy" id="9402"/>
    <lineage>
        <taxon>Eukaryota</taxon>
        <taxon>Metazoa</taxon>
        <taxon>Chordata</taxon>
        <taxon>Craniata</taxon>
        <taxon>Vertebrata</taxon>
        <taxon>Euteleostomi</taxon>
        <taxon>Mammalia</taxon>
        <taxon>Eutheria</taxon>
        <taxon>Laurasiatheria</taxon>
        <taxon>Chiroptera</taxon>
        <taxon>Yinpterochiroptera</taxon>
        <taxon>Pteropodoidea</taxon>
        <taxon>Pteropodidae</taxon>
        <taxon>Pteropodinae</taxon>
        <taxon>Pteropus</taxon>
    </lineage>
</organism>
<dbReference type="STRING" id="9402.L5K6V6"/>
<dbReference type="eggNOG" id="ENOG502S213">
    <property type="taxonomic scope" value="Eukaryota"/>
</dbReference>
<sequence length="118" mass="13271">MQEFPAPLKMHVSPLQGPSQICTRNLKELWLERRPPIVTDLDVPGPTKYEVLEASVRESSPHPHFSIGRKPPTRARNPGPAAYYVEDCYNSRFPSAPGVVIQGVRRPKRHDTGPFCTL</sequence>
<dbReference type="Proteomes" id="UP000010552">
    <property type="component" value="Unassembled WGS sequence"/>
</dbReference>
<name>L5K6V6_PTEAL</name>
<feature type="region of interest" description="Disordered" evidence="1">
    <location>
        <begin position="55"/>
        <end position="78"/>
    </location>
</feature>
<dbReference type="Pfam" id="PF07004">
    <property type="entry name" value="SHIPPO-rpt"/>
    <property type="match status" value="2"/>
</dbReference>
<reference evidence="3" key="1">
    <citation type="journal article" date="2013" name="Science">
        <title>Comparative analysis of bat genomes provides insight into the evolution of flight and immunity.</title>
        <authorList>
            <person name="Zhang G."/>
            <person name="Cowled C."/>
            <person name="Shi Z."/>
            <person name="Huang Z."/>
            <person name="Bishop-Lilly K.A."/>
            <person name="Fang X."/>
            <person name="Wynne J.W."/>
            <person name="Xiong Z."/>
            <person name="Baker M.L."/>
            <person name="Zhao W."/>
            <person name="Tachedjian M."/>
            <person name="Zhu Y."/>
            <person name="Zhou P."/>
            <person name="Jiang X."/>
            <person name="Ng J."/>
            <person name="Yang L."/>
            <person name="Wu L."/>
            <person name="Xiao J."/>
            <person name="Feng Y."/>
            <person name="Chen Y."/>
            <person name="Sun X."/>
            <person name="Zhang Y."/>
            <person name="Marsh G.A."/>
            <person name="Crameri G."/>
            <person name="Broder C.C."/>
            <person name="Frey K.G."/>
            <person name="Wang L.F."/>
            <person name="Wang J."/>
        </authorList>
    </citation>
    <scope>NUCLEOTIDE SEQUENCE [LARGE SCALE GENOMIC DNA]</scope>
</reference>
<dbReference type="EMBL" id="KB030979">
    <property type="protein sequence ID" value="ELK07424.1"/>
    <property type="molecule type" value="Genomic_DNA"/>
</dbReference>
<keyword evidence="3" id="KW-1185">Reference proteome</keyword>
<dbReference type="InterPro" id="IPR010736">
    <property type="entry name" value="SHIPPO-rpt"/>
</dbReference>
<protein>
    <submittedName>
        <fullName evidence="2">Uncharacterized protein</fullName>
    </submittedName>
</protein>
<accession>L5K6V6</accession>
<gene>
    <name evidence="2" type="ORF">PAL_GLEAN10012740</name>
</gene>
<dbReference type="AlphaFoldDB" id="L5K6V6"/>
<dbReference type="FunCoup" id="L5K6V6">
    <property type="interactions" value="12"/>
</dbReference>